<comment type="subcellular location">
    <subcellularLocation>
        <location evidence="2">Cytoplasm</location>
        <location evidence="2">Nucleoid</location>
    </subcellularLocation>
</comment>
<dbReference type="Gene3D" id="3.30.1310.10">
    <property type="entry name" value="Nucleoid-associated protein YbaB-like domain"/>
    <property type="match status" value="1"/>
</dbReference>
<dbReference type="Proteomes" id="UP000245793">
    <property type="component" value="Unassembled WGS sequence"/>
</dbReference>
<dbReference type="PIRSF" id="PIRSF004555">
    <property type="entry name" value="UCP004555"/>
    <property type="match status" value="1"/>
</dbReference>
<dbReference type="GO" id="GO:0005829">
    <property type="term" value="C:cytosol"/>
    <property type="evidence" value="ECO:0007669"/>
    <property type="project" value="TreeGrafter"/>
</dbReference>
<dbReference type="RefSeq" id="WP_034547566.1">
    <property type="nucleotide sequence ID" value="NZ_CAUPJO010000022.1"/>
</dbReference>
<keyword evidence="3" id="KW-0175">Coiled coil</keyword>
<organism evidence="4 5">
    <name type="scientific">Ezakiella coagulans</name>
    <dbReference type="NCBI Taxonomy" id="46507"/>
    <lineage>
        <taxon>Bacteria</taxon>
        <taxon>Bacillati</taxon>
        <taxon>Bacillota</taxon>
        <taxon>Tissierellia</taxon>
        <taxon>Ezakiella</taxon>
    </lineage>
</organism>
<keyword evidence="1 2" id="KW-0238">DNA-binding</keyword>
<sequence>MRNFNGGGNMKNMMKQVQKLQKDMEAKREEVANQEFEVSSGGGVCTVTINGNKEITKIVLDPEVVDPDDVETLCDLIMAAANEAIKKADDEMENAMGQFTKGLNMPGLF</sequence>
<dbReference type="InterPro" id="IPR036894">
    <property type="entry name" value="YbaB-like_sf"/>
</dbReference>
<name>A0A2U1DN26_9FIRM</name>
<dbReference type="EMBL" id="QEKV01000011">
    <property type="protein sequence ID" value="PVY89084.1"/>
    <property type="molecule type" value="Genomic_DNA"/>
</dbReference>
<evidence type="ECO:0000313" key="5">
    <source>
        <dbReference type="Proteomes" id="UP000245793"/>
    </source>
</evidence>
<evidence type="ECO:0000313" key="4">
    <source>
        <dbReference type="EMBL" id="PVY89084.1"/>
    </source>
</evidence>
<keyword evidence="2" id="KW-0963">Cytoplasm</keyword>
<dbReference type="PANTHER" id="PTHR33449">
    <property type="entry name" value="NUCLEOID-ASSOCIATED PROTEIN YBAB"/>
    <property type="match status" value="1"/>
</dbReference>
<evidence type="ECO:0000256" key="2">
    <source>
        <dbReference type="HAMAP-Rule" id="MF_00274"/>
    </source>
</evidence>
<proteinExistence type="inferred from homology"/>
<feature type="coiled-coil region" evidence="3">
    <location>
        <begin position="10"/>
        <end position="37"/>
    </location>
</feature>
<dbReference type="Pfam" id="PF02575">
    <property type="entry name" value="YbaB_DNA_bd"/>
    <property type="match status" value="1"/>
</dbReference>
<dbReference type="GO" id="GO:0003677">
    <property type="term" value="F:DNA binding"/>
    <property type="evidence" value="ECO:0007669"/>
    <property type="project" value="UniProtKB-UniRule"/>
</dbReference>
<reference evidence="4 5" key="1">
    <citation type="submission" date="2018-04" db="EMBL/GenBank/DDBJ databases">
        <title>Genomic Encyclopedia of Type Strains, Phase IV (KMG-IV): sequencing the most valuable type-strain genomes for metagenomic binning, comparative biology and taxonomic classification.</title>
        <authorList>
            <person name="Goeker M."/>
        </authorList>
    </citation>
    <scope>NUCLEOTIDE SEQUENCE [LARGE SCALE GENOMIC DNA]</scope>
    <source>
        <strain evidence="4 5">DSM 20705</strain>
    </source>
</reference>
<dbReference type="SUPFAM" id="SSF82607">
    <property type="entry name" value="YbaB-like"/>
    <property type="match status" value="1"/>
</dbReference>
<dbReference type="PANTHER" id="PTHR33449:SF1">
    <property type="entry name" value="NUCLEOID-ASSOCIATED PROTEIN YBAB"/>
    <property type="match status" value="1"/>
</dbReference>
<gene>
    <name evidence="4" type="ORF">C7381_11113</name>
</gene>
<protein>
    <recommendedName>
        <fullName evidence="2">Nucleoid-associated protein C7381_11113</fullName>
    </recommendedName>
</protein>
<evidence type="ECO:0000256" key="3">
    <source>
        <dbReference type="SAM" id="Coils"/>
    </source>
</evidence>
<keyword evidence="5" id="KW-1185">Reference proteome</keyword>
<comment type="similarity">
    <text evidence="2">Belongs to the YbaB/EbfC family.</text>
</comment>
<comment type="function">
    <text evidence="2">Binds to DNA and alters its conformation. May be involved in regulation of gene expression, nucleoid organization and DNA protection.</text>
</comment>
<dbReference type="AlphaFoldDB" id="A0A2U1DN26"/>
<dbReference type="InterPro" id="IPR004401">
    <property type="entry name" value="YbaB/EbfC"/>
</dbReference>
<dbReference type="GO" id="GO:0043590">
    <property type="term" value="C:bacterial nucleoid"/>
    <property type="evidence" value="ECO:0007669"/>
    <property type="project" value="UniProtKB-UniRule"/>
</dbReference>
<dbReference type="NCBIfam" id="TIGR00103">
    <property type="entry name" value="DNA_YbaB_EbfC"/>
    <property type="match status" value="1"/>
</dbReference>
<accession>A0A2U1DN26</accession>
<comment type="subunit">
    <text evidence="2">Homodimer.</text>
</comment>
<evidence type="ECO:0000256" key="1">
    <source>
        <dbReference type="ARBA" id="ARBA00023125"/>
    </source>
</evidence>
<comment type="caution">
    <text evidence="4">The sequence shown here is derived from an EMBL/GenBank/DDBJ whole genome shotgun (WGS) entry which is preliminary data.</text>
</comment>
<dbReference type="HAMAP" id="MF_00274">
    <property type="entry name" value="DNA_YbaB_EbfC"/>
    <property type="match status" value="1"/>
</dbReference>